<dbReference type="AlphaFoldDB" id="A0A964E0X0"/>
<organism evidence="2 3">
    <name type="scientific">Acidisoma silvae</name>
    <dbReference type="NCBI Taxonomy" id="2802396"/>
    <lineage>
        <taxon>Bacteria</taxon>
        <taxon>Pseudomonadati</taxon>
        <taxon>Pseudomonadota</taxon>
        <taxon>Alphaproteobacteria</taxon>
        <taxon>Acetobacterales</taxon>
        <taxon>Acidocellaceae</taxon>
        <taxon>Acidisoma</taxon>
    </lineage>
</organism>
<protein>
    <submittedName>
        <fullName evidence="2">Uncharacterized protein</fullName>
    </submittedName>
</protein>
<evidence type="ECO:0000313" key="2">
    <source>
        <dbReference type="EMBL" id="MCB8877607.1"/>
    </source>
</evidence>
<dbReference type="EMBL" id="JAESVB010000015">
    <property type="protein sequence ID" value="MCB8877607.1"/>
    <property type="molecule type" value="Genomic_DNA"/>
</dbReference>
<accession>A0A964E0X0</accession>
<dbReference type="RefSeq" id="WP_227323255.1">
    <property type="nucleotide sequence ID" value="NZ_JAESVB010000015.1"/>
</dbReference>
<dbReference type="Proteomes" id="UP000708298">
    <property type="component" value="Unassembled WGS sequence"/>
</dbReference>
<keyword evidence="3" id="KW-1185">Reference proteome</keyword>
<feature type="region of interest" description="Disordered" evidence="1">
    <location>
        <begin position="36"/>
        <end position="94"/>
    </location>
</feature>
<evidence type="ECO:0000313" key="3">
    <source>
        <dbReference type="Proteomes" id="UP000708298"/>
    </source>
</evidence>
<feature type="compositionally biased region" description="Acidic residues" evidence="1">
    <location>
        <begin position="54"/>
        <end position="64"/>
    </location>
</feature>
<evidence type="ECO:0000256" key="1">
    <source>
        <dbReference type="SAM" id="MobiDB-lite"/>
    </source>
</evidence>
<name>A0A964E0X0_9PROT</name>
<sequence length="94" mass="10134">MTRAEAEELIQRAIDELNAIDGDTDLEPEGDCCAAGDDAPLASAIPWPESGIGADDDAEDSYDREEDHCDTEPDGWPIVNGPQDGCEIRFGDRP</sequence>
<reference evidence="2" key="2">
    <citation type="submission" date="2021-01" db="EMBL/GenBank/DDBJ databases">
        <authorList>
            <person name="Mieszkin S."/>
            <person name="Pouder E."/>
            <person name="Alain K."/>
        </authorList>
    </citation>
    <scope>NUCLEOTIDE SEQUENCE</scope>
    <source>
        <strain evidence="2">HW T2.11</strain>
    </source>
</reference>
<gene>
    <name evidence="2" type="ORF">ASILVAE211_20600</name>
</gene>
<comment type="caution">
    <text evidence="2">The sequence shown here is derived from an EMBL/GenBank/DDBJ whole genome shotgun (WGS) entry which is preliminary data.</text>
</comment>
<proteinExistence type="predicted"/>
<reference evidence="2" key="1">
    <citation type="journal article" date="2021" name="Microorganisms">
        <title>Acidisoma silvae sp. nov. and Acidisomacellulosilytica sp. nov., Two Acidophilic Bacteria Isolated from Decaying Wood, Hydrolyzing Cellulose and Producing Poly-3-hydroxybutyrate.</title>
        <authorList>
            <person name="Mieszkin S."/>
            <person name="Pouder E."/>
            <person name="Uroz S."/>
            <person name="Simon-Colin C."/>
            <person name="Alain K."/>
        </authorList>
    </citation>
    <scope>NUCLEOTIDE SEQUENCE</scope>
    <source>
        <strain evidence="2">HW T2.11</strain>
    </source>
</reference>